<proteinExistence type="inferred from homology"/>
<dbReference type="Proteomes" id="UP000179524">
    <property type="component" value="Unassembled WGS sequence"/>
</dbReference>
<keyword evidence="7" id="KW-1185">Reference proteome</keyword>
<dbReference type="InterPro" id="IPR002142">
    <property type="entry name" value="Peptidase_S49"/>
</dbReference>
<organism evidence="6 7">
    <name type="scientific">Anaerobacillus alkalilacustris</name>
    <dbReference type="NCBI Taxonomy" id="393763"/>
    <lineage>
        <taxon>Bacteria</taxon>
        <taxon>Bacillati</taxon>
        <taxon>Bacillota</taxon>
        <taxon>Bacilli</taxon>
        <taxon>Bacillales</taxon>
        <taxon>Bacillaceae</taxon>
        <taxon>Anaerobacillus</taxon>
    </lineage>
</organism>
<keyword evidence="4" id="KW-0720">Serine protease</keyword>
<dbReference type="PANTHER" id="PTHR42987">
    <property type="entry name" value="PEPTIDASE S49"/>
    <property type="match status" value="1"/>
</dbReference>
<evidence type="ECO:0000256" key="3">
    <source>
        <dbReference type="ARBA" id="ARBA00022801"/>
    </source>
</evidence>
<evidence type="ECO:0000313" key="6">
    <source>
        <dbReference type="EMBL" id="OIJ12426.1"/>
    </source>
</evidence>
<protein>
    <submittedName>
        <fullName evidence="6">Signal peptide peptidase SppA</fullName>
    </submittedName>
</protein>
<dbReference type="AlphaFoldDB" id="A0A1S2LJ65"/>
<evidence type="ECO:0000313" key="7">
    <source>
        <dbReference type="Proteomes" id="UP000179524"/>
    </source>
</evidence>
<dbReference type="GO" id="GO:0006508">
    <property type="term" value="P:proteolysis"/>
    <property type="evidence" value="ECO:0007669"/>
    <property type="project" value="UniProtKB-KW"/>
</dbReference>
<dbReference type="InterPro" id="IPR029045">
    <property type="entry name" value="ClpP/crotonase-like_dom_sf"/>
</dbReference>
<dbReference type="OrthoDB" id="9764363at2"/>
<keyword evidence="3" id="KW-0378">Hydrolase</keyword>
<dbReference type="InterPro" id="IPR047272">
    <property type="entry name" value="S49_SppA_C"/>
</dbReference>
<dbReference type="NCBIfam" id="TIGR00706">
    <property type="entry name" value="SppA_dom"/>
    <property type="match status" value="1"/>
</dbReference>
<reference evidence="6 7" key="1">
    <citation type="submission" date="2016-10" db="EMBL/GenBank/DDBJ databases">
        <title>Draft genome sequences of four alkaliphilic bacteria belonging to the Anaerobacillus genus.</title>
        <authorList>
            <person name="Bassil N.M."/>
            <person name="Lloyd J.R."/>
        </authorList>
    </citation>
    <scope>NUCLEOTIDE SEQUENCE [LARGE SCALE GENOMIC DNA]</scope>
    <source>
        <strain evidence="6 7">DSM 18345</strain>
    </source>
</reference>
<sequence>MSSKRWVALGLAFLLFLLSIAISSVTARTTGQWAGWLASGGDEVWHEKVIEKGNGRGKIVVLYVNGVIQEGYDAPSIFETVTYNHRNFLSMLRHASQDHLVDGIIIRINSPGGGVVESAEIHDLILEIQEEYRKPVYISMASLAASGGYYIAAPADKIFANEATITGSLGVIMQTINVSELADKLGIRTETIKSGPYKDIMSSMREMTEAEREILQSIIDDSYEKFVDVIASGRQIETKEVRELADGRIYSGKQALDLGLVDEIGNIDVVIDVMRQDIGRGDIDVVKYEAPFSFPGFLTMTMQNMVSKNQDPLGLKQLIRYSNSPSLMYLYDVDYKME</sequence>
<evidence type="ECO:0000259" key="5">
    <source>
        <dbReference type="Pfam" id="PF01343"/>
    </source>
</evidence>
<comment type="caution">
    <text evidence="6">The sequence shown here is derived from an EMBL/GenBank/DDBJ whole genome shotgun (WGS) entry which is preliminary data.</text>
</comment>
<dbReference type="InterPro" id="IPR004635">
    <property type="entry name" value="Pept_S49_SppA"/>
</dbReference>
<accession>A0A1S2LJ65</accession>
<dbReference type="GO" id="GO:0008236">
    <property type="term" value="F:serine-type peptidase activity"/>
    <property type="evidence" value="ECO:0007669"/>
    <property type="project" value="UniProtKB-KW"/>
</dbReference>
<feature type="domain" description="Peptidase S49" evidence="5">
    <location>
        <begin position="132"/>
        <end position="277"/>
    </location>
</feature>
<dbReference type="SUPFAM" id="SSF52096">
    <property type="entry name" value="ClpP/crotonase"/>
    <property type="match status" value="1"/>
</dbReference>
<name>A0A1S2LJ65_9BACI</name>
<evidence type="ECO:0000256" key="1">
    <source>
        <dbReference type="ARBA" id="ARBA00008683"/>
    </source>
</evidence>
<evidence type="ECO:0000256" key="4">
    <source>
        <dbReference type="ARBA" id="ARBA00022825"/>
    </source>
</evidence>
<dbReference type="Gene3D" id="3.90.226.10">
    <property type="entry name" value="2-enoyl-CoA Hydratase, Chain A, domain 1"/>
    <property type="match status" value="1"/>
</dbReference>
<dbReference type="Pfam" id="PF01343">
    <property type="entry name" value="Peptidase_S49"/>
    <property type="match status" value="1"/>
</dbReference>
<evidence type="ECO:0000256" key="2">
    <source>
        <dbReference type="ARBA" id="ARBA00022670"/>
    </source>
</evidence>
<comment type="similarity">
    <text evidence="1">Belongs to the peptidase S49 family.</text>
</comment>
<keyword evidence="2" id="KW-0645">Protease</keyword>
<dbReference type="EMBL" id="MLQR01000031">
    <property type="protein sequence ID" value="OIJ12426.1"/>
    <property type="molecule type" value="Genomic_DNA"/>
</dbReference>
<dbReference type="RefSeq" id="WP_071310105.1">
    <property type="nucleotide sequence ID" value="NZ_MLQR01000031.1"/>
</dbReference>
<dbReference type="PANTHER" id="PTHR42987:SF7">
    <property type="entry name" value="SIGNAL PEPTIDE PEPTIDASE SPPA-RELATED"/>
    <property type="match status" value="1"/>
</dbReference>
<gene>
    <name evidence="6" type="ORF">BKP37_13375</name>
</gene>
<dbReference type="CDD" id="cd07023">
    <property type="entry name" value="S49_Sppa_N_C"/>
    <property type="match status" value="1"/>
</dbReference>